<comment type="caution">
    <text evidence="1">The sequence shown here is derived from an EMBL/GenBank/DDBJ whole genome shotgun (WGS) entry which is preliminary data.</text>
</comment>
<sequence length="66" mass="7686">MQSVAGAYHEFKNCLYLGTHFTGVFFPSGEQHRSGVRRVRRYRVQLFILVRTESHPQVYLVSNTGR</sequence>
<gene>
    <name evidence="1" type="ORF">ElyMa_003962800</name>
</gene>
<proteinExistence type="predicted"/>
<evidence type="ECO:0000313" key="1">
    <source>
        <dbReference type="EMBL" id="GFR77212.1"/>
    </source>
</evidence>
<dbReference type="Proteomes" id="UP000762676">
    <property type="component" value="Unassembled WGS sequence"/>
</dbReference>
<reference evidence="1 2" key="1">
    <citation type="journal article" date="2021" name="Elife">
        <title>Chloroplast acquisition without the gene transfer in kleptoplastic sea slugs, Plakobranchus ocellatus.</title>
        <authorList>
            <person name="Maeda T."/>
            <person name="Takahashi S."/>
            <person name="Yoshida T."/>
            <person name="Shimamura S."/>
            <person name="Takaki Y."/>
            <person name="Nagai Y."/>
            <person name="Toyoda A."/>
            <person name="Suzuki Y."/>
            <person name="Arimoto A."/>
            <person name="Ishii H."/>
            <person name="Satoh N."/>
            <person name="Nishiyama T."/>
            <person name="Hasebe M."/>
            <person name="Maruyama T."/>
            <person name="Minagawa J."/>
            <person name="Obokata J."/>
            <person name="Shigenobu S."/>
        </authorList>
    </citation>
    <scope>NUCLEOTIDE SEQUENCE [LARGE SCALE GENOMIC DNA]</scope>
</reference>
<name>A0AAV4FUV0_9GAST</name>
<dbReference type="AlphaFoldDB" id="A0AAV4FUV0"/>
<keyword evidence="2" id="KW-1185">Reference proteome</keyword>
<dbReference type="EMBL" id="BMAT01008063">
    <property type="protein sequence ID" value="GFR77212.1"/>
    <property type="molecule type" value="Genomic_DNA"/>
</dbReference>
<organism evidence="1 2">
    <name type="scientific">Elysia marginata</name>
    <dbReference type="NCBI Taxonomy" id="1093978"/>
    <lineage>
        <taxon>Eukaryota</taxon>
        <taxon>Metazoa</taxon>
        <taxon>Spiralia</taxon>
        <taxon>Lophotrochozoa</taxon>
        <taxon>Mollusca</taxon>
        <taxon>Gastropoda</taxon>
        <taxon>Heterobranchia</taxon>
        <taxon>Euthyneura</taxon>
        <taxon>Panpulmonata</taxon>
        <taxon>Sacoglossa</taxon>
        <taxon>Placobranchoidea</taxon>
        <taxon>Plakobranchidae</taxon>
        <taxon>Elysia</taxon>
    </lineage>
</organism>
<protein>
    <submittedName>
        <fullName evidence="1">Uncharacterized protein</fullName>
    </submittedName>
</protein>
<accession>A0AAV4FUV0</accession>
<evidence type="ECO:0000313" key="2">
    <source>
        <dbReference type="Proteomes" id="UP000762676"/>
    </source>
</evidence>